<protein>
    <submittedName>
        <fullName evidence="2">YeeE/YedE family protein</fullName>
    </submittedName>
</protein>
<dbReference type="AlphaFoldDB" id="A0A973A9U9"/>
<feature type="transmembrane region" description="Helical" evidence="1">
    <location>
        <begin position="39"/>
        <end position="59"/>
    </location>
</feature>
<comment type="caution">
    <text evidence="2">The sequence shown here is derived from an EMBL/GenBank/DDBJ whole genome shotgun (WGS) entry which is preliminary data.</text>
</comment>
<proteinExistence type="predicted"/>
<organism evidence="2 3">
    <name type="scientific">SAR86 cluster bacterium</name>
    <dbReference type="NCBI Taxonomy" id="2030880"/>
    <lineage>
        <taxon>Bacteria</taxon>
        <taxon>Pseudomonadati</taxon>
        <taxon>Pseudomonadota</taxon>
        <taxon>Gammaproteobacteria</taxon>
        <taxon>SAR86 cluster</taxon>
    </lineage>
</organism>
<reference evidence="2" key="1">
    <citation type="submission" date="2020-05" db="EMBL/GenBank/DDBJ databases">
        <title>Sulfur intermediates as new biogeochemical hubs in an aquatic model microbial ecosystem.</title>
        <authorList>
            <person name="Vigneron A."/>
        </authorList>
    </citation>
    <scope>NUCLEOTIDE SEQUENCE</scope>
    <source>
        <strain evidence="2">Bin.250</strain>
    </source>
</reference>
<dbReference type="InterPro" id="IPR007272">
    <property type="entry name" value="Sulf_transp_TsuA/YedE"/>
</dbReference>
<gene>
    <name evidence="2" type="ORF">HQ497_10865</name>
</gene>
<keyword evidence="1" id="KW-0472">Membrane</keyword>
<sequence length="176" mass="18574">MMTLIIGFLIGCAFGAILFLGGASSYRKILGTLLLKDMTIIKLMMTAIGVGTLGIYLLDQGGLAHMSIKPAYIWGIVAGGAIFGTGWAISGYCPGTCLVGTAEGKFDAVATLIGGLVGALIFAWAFPMLDELLLQNANFGKITIQGLLGINGLYLAVPFSFAMLFAAFFLLKDRYE</sequence>
<feature type="transmembrane region" description="Helical" evidence="1">
    <location>
        <begin position="147"/>
        <end position="171"/>
    </location>
</feature>
<dbReference type="EMBL" id="JABMOJ010000411">
    <property type="protein sequence ID" value="NQV65852.1"/>
    <property type="molecule type" value="Genomic_DNA"/>
</dbReference>
<accession>A0A973A9U9</accession>
<evidence type="ECO:0000313" key="3">
    <source>
        <dbReference type="Proteomes" id="UP000754644"/>
    </source>
</evidence>
<dbReference type="Pfam" id="PF04143">
    <property type="entry name" value="Sulf_transp"/>
    <property type="match status" value="1"/>
</dbReference>
<evidence type="ECO:0000256" key="1">
    <source>
        <dbReference type="SAM" id="Phobius"/>
    </source>
</evidence>
<feature type="transmembrane region" description="Helical" evidence="1">
    <location>
        <begin position="109"/>
        <end position="126"/>
    </location>
</feature>
<evidence type="ECO:0000313" key="2">
    <source>
        <dbReference type="EMBL" id="NQV65852.1"/>
    </source>
</evidence>
<keyword evidence="1" id="KW-1133">Transmembrane helix</keyword>
<name>A0A973A9U9_9GAMM</name>
<feature type="transmembrane region" description="Helical" evidence="1">
    <location>
        <begin position="71"/>
        <end position="89"/>
    </location>
</feature>
<keyword evidence="1" id="KW-0812">Transmembrane</keyword>
<dbReference type="Proteomes" id="UP000754644">
    <property type="component" value="Unassembled WGS sequence"/>
</dbReference>